<feature type="signal peptide" evidence="1">
    <location>
        <begin position="1"/>
        <end position="27"/>
    </location>
</feature>
<sequence length="199" mass="22183">MVVNWKNGLRRIGIAVTAALVSAGALAIPANAETASLPPFQPYPSDWQPRTDVWPNSNWANRVTPEMRTAMRESCQWFNAQDRILIDGMWGFKDFLGSQRDVWSAPGVETAAGIVKANTDQSATFLEPRVRTLYIINYPDQSEYSPLEHGDSLYHLWYQLTQISDKISKKLPSGQINANMATANFYSDLIRNSGVCNGA</sequence>
<reference evidence="2 3" key="1">
    <citation type="journal article" date="2017" name="Infect. Genet. Evol.">
        <title>The new phylogeny of the genus Mycobacterium: The old and the news.</title>
        <authorList>
            <person name="Tortoli E."/>
            <person name="Fedrizzi T."/>
            <person name="Meehan C.J."/>
            <person name="Trovato A."/>
            <person name="Grottola A."/>
            <person name="Giacobazzi E."/>
            <person name="Serpini G.F."/>
            <person name="Tagliazucchi S."/>
            <person name="Fabio A."/>
            <person name="Bettua C."/>
            <person name="Bertorelli R."/>
            <person name="Frascaro F."/>
            <person name="De Sanctis V."/>
            <person name="Pecorari M."/>
            <person name="Jousson O."/>
            <person name="Segata N."/>
            <person name="Cirillo D.M."/>
        </authorList>
    </citation>
    <scope>NUCLEOTIDE SEQUENCE [LARGE SCALE GENOMIC DNA]</scope>
    <source>
        <strain evidence="2 3">CIP1034565</strain>
    </source>
</reference>
<keyword evidence="3" id="KW-1185">Reference proteome</keyword>
<evidence type="ECO:0000313" key="3">
    <source>
        <dbReference type="Proteomes" id="UP000230551"/>
    </source>
</evidence>
<keyword evidence="1" id="KW-0732">Signal</keyword>
<evidence type="ECO:0000256" key="1">
    <source>
        <dbReference type="SAM" id="SignalP"/>
    </source>
</evidence>
<dbReference type="OrthoDB" id="4620890at2"/>
<dbReference type="Proteomes" id="UP000230551">
    <property type="component" value="Unassembled WGS sequence"/>
</dbReference>
<organism evidence="2 3">
    <name type="scientific">Mycolicibacterium brumae</name>
    <dbReference type="NCBI Taxonomy" id="85968"/>
    <lineage>
        <taxon>Bacteria</taxon>
        <taxon>Bacillati</taxon>
        <taxon>Actinomycetota</taxon>
        <taxon>Actinomycetes</taxon>
        <taxon>Mycobacteriales</taxon>
        <taxon>Mycobacteriaceae</taxon>
        <taxon>Mycolicibacterium</taxon>
    </lineage>
</organism>
<name>A0A2G5PDF8_9MYCO</name>
<accession>A0A2G5PDF8</accession>
<dbReference type="EMBL" id="PDCN02000006">
    <property type="protein sequence ID" value="PIB76120.1"/>
    <property type="molecule type" value="Genomic_DNA"/>
</dbReference>
<evidence type="ECO:0000313" key="2">
    <source>
        <dbReference type="EMBL" id="PIB76120.1"/>
    </source>
</evidence>
<dbReference type="AlphaFoldDB" id="A0A2G5PDF8"/>
<feature type="chain" id="PRO_5039166247" evidence="1">
    <location>
        <begin position="28"/>
        <end position="199"/>
    </location>
</feature>
<protein>
    <submittedName>
        <fullName evidence="2">Uncharacterized protein</fullName>
    </submittedName>
</protein>
<comment type="caution">
    <text evidence="2">The sequence shown here is derived from an EMBL/GenBank/DDBJ whole genome shotgun (WGS) entry which is preliminary data.</text>
</comment>
<gene>
    <name evidence="2" type="ORF">CQY22_006990</name>
</gene>
<dbReference type="RefSeq" id="WP_090584757.1">
    <property type="nucleotide sequence ID" value="NZ_CP104302.1"/>
</dbReference>
<proteinExistence type="predicted"/>